<dbReference type="Proteomes" id="UP001497444">
    <property type="component" value="Chromosome 4"/>
</dbReference>
<dbReference type="InterPro" id="IPR044691">
    <property type="entry name" value="DCC1_Trx"/>
</dbReference>
<dbReference type="EMBL" id="OZ020099">
    <property type="protein sequence ID" value="CAK9271760.1"/>
    <property type="molecule type" value="Genomic_DNA"/>
</dbReference>
<dbReference type="Pfam" id="PF04134">
    <property type="entry name" value="DCC1-like"/>
    <property type="match status" value="1"/>
</dbReference>
<protein>
    <submittedName>
        <fullName evidence="1">Uncharacterized protein</fullName>
    </submittedName>
</protein>
<reference evidence="1" key="1">
    <citation type="submission" date="2024-02" db="EMBL/GenBank/DDBJ databases">
        <authorList>
            <consortium name="ELIXIR-Norway"/>
            <consortium name="Elixir Norway"/>
        </authorList>
    </citation>
    <scope>NUCLEOTIDE SEQUENCE</scope>
</reference>
<evidence type="ECO:0000313" key="1">
    <source>
        <dbReference type="EMBL" id="CAK9271760.1"/>
    </source>
</evidence>
<organism evidence="1 2">
    <name type="scientific">Sphagnum jensenii</name>
    <dbReference type="NCBI Taxonomy" id="128206"/>
    <lineage>
        <taxon>Eukaryota</taxon>
        <taxon>Viridiplantae</taxon>
        <taxon>Streptophyta</taxon>
        <taxon>Embryophyta</taxon>
        <taxon>Bryophyta</taxon>
        <taxon>Sphagnophytina</taxon>
        <taxon>Sphagnopsida</taxon>
        <taxon>Sphagnales</taxon>
        <taxon>Sphagnaceae</taxon>
        <taxon>Sphagnum</taxon>
    </lineage>
</organism>
<sequence>MQGWSQVTTTGRSSCFMMVAVLFCMIEVNMLKERDNKYGAIAFVDIDADDYSPEENNGIEFETAMGRIHAIRRDGTILTGVAAFRALYEEVGLGWIYTMTNHQPWATIADALYLFWAKYQLPMTGVSLSPLCVGIFL</sequence>
<accession>A0ABP0WY30</accession>
<proteinExistence type="predicted"/>
<dbReference type="PANTHER" id="PTHR34290">
    <property type="entry name" value="SI:CH73-390P7.2"/>
    <property type="match status" value="1"/>
</dbReference>
<keyword evidence="2" id="KW-1185">Reference proteome</keyword>
<dbReference type="InterPro" id="IPR007263">
    <property type="entry name" value="DCC1-like"/>
</dbReference>
<gene>
    <name evidence="1" type="ORF">CSSPJE1EN1_LOCUS17238</name>
</gene>
<name>A0ABP0WY30_9BRYO</name>
<dbReference type="PANTHER" id="PTHR34290:SF2">
    <property type="entry name" value="OS04G0668800 PROTEIN"/>
    <property type="match status" value="1"/>
</dbReference>
<evidence type="ECO:0000313" key="2">
    <source>
        <dbReference type="Proteomes" id="UP001497444"/>
    </source>
</evidence>